<dbReference type="HOGENOM" id="CLU_038371_2_0_4"/>
<reference evidence="3 4" key="1">
    <citation type="journal article" date="2014" name="BMC Genomics">
        <title>A genomic perspective on a new bacterial genus and species from the Alcaligenaceae family, Basilea psittacipulmonis.</title>
        <authorList>
            <person name="Whiteson K.L."/>
            <person name="Hernandez D."/>
            <person name="Lazarevic V."/>
            <person name="Gaia N."/>
            <person name="Farinelli L."/>
            <person name="Francois P."/>
            <person name="Pilo P."/>
            <person name="Frey J."/>
            <person name="Schrenzel J."/>
        </authorList>
    </citation>
    <scope>NUCLEOTIDE SEQUENCE [LARGE SCALE GENOMIC DNA]</scope>
    <source>
        <strain evidence="3 4">DSM 24701</strain>
    </source>
</reference>
<keyword evidence="2 3" id="KW-0808">Transferase</keyword>
<dbReference type="OrthoDB" id="9797795at2"/>
<organism evidence="3 4">
    <name type="scientific">Basilea psittacipulmonis DSM 24701</name>
    <dbReference type="NCBI Taxonomy" id="1072685"/>
    <lineage>
        <taxon>Bacteria</taxon>
        <taxon>Pseudomonadati</taxon>
        <taxon>Pseudomonadota</taxon>
        <taxon>Betaproteobacteria</taxon>
        <taxon>Burkholderiales</taxon>
        <taxon>Alcaligenaceae</taxon>
        <taxon>Basilea</taxon>
    </lineage>
</organism>
<evidence type="ECO:0000256" key="1">
    <source>
        <dbReference type="ARBA" id="ARBA00022676"/>
    </source>
</evidence>
<dbReference type="Proteomes" id="UP000028945">
    <property type="component" value="Chromosome"/>
</dbReference>
<dbReference type="EMBL" id="CP009238">
    <property type="protein sequence ID" value="AIL32305.1"/>
    <property type="molecule type" value="Genomic_DNA"/>
</dbReference>
<dbReference type="InterPro" id="IPR051199">
    <property type="entry name" value="LPS_LOS_Heptosyltrfase"/>
</dbReference>
<dbReference type="PANTHER" id="PTHR30160:SF21">
    <property type="entry name" value="LIPOPOLYSACCHARIDE CORE HEPTOSYLTRANSFERASE OPSX"/>
    <property type="match status" value="1"/>
</dbReference>
<accession>A0A077DBU6</accession>
<dbReference type="GO" id="GO:0009244">
    <property type="term" value="P:lipopolysaccharide core region biosynthetic process"/>
    <property type="evidence" value="ECO:0007669"/>
    <property type="project" value="TreeGrafter"/>
</dbReference>
<protein>
    <submittedName>
        <fullName evidence="3">Glycosyl transferase</fullName>
    </submittedName>
</protein>
<evidence type="ECO:0000313" key="4">
    <source>
        <dbReference type="Proteomes" id="UP000028945"/>
    </source>
</evidence>
<evidence type="ECO:0000256" key="2">
    <source>
        <dbReference type="ARBA" id="ARBA00022679"/>
    </source>
</evidence>
<keyword evidence="4" id="KW-1185">Reference proteome</keyword>
<dbReference type="RefSeq" id="WP_038501415.1">
    <property type="nucleotide sequence ID" value="NZ_AFWK01000105.1"/>
</dbReference>
<dbReference type="KEGG" id="bpsi:IX83_02320"/>
<name>A0A077DBU6_9BURK</name>
<dbReference type="STRING" id="1072685.IX83_02320"/>
<sequence>MSLFNKEPQSICILRLSAVGDVCNALSVVQAIQTHFPKTEITWVVGKTEYGLLTGIPNIHFVVFDKKKGLHAFKEVHQALKGKRFDALLNMQSSFRASLLSLFIKAKYKIGFNKERAREGQWLFTNKKIERPSENHVLSGFIEFARLLGVPMETPHWNFYLPKEMKEDMSVYLMANKKNVLISPCSSKAEKDWTIEGYAATIQALHQCGAHILLAGSPSERERLCAQKIEQQCQVPVINLVGKTSLRELAALIAQVDLVIAPDSGPVHIANALDTTVIGLYAYHNPTRTGPYLQLDNVISVYEKHAAQEFKHSSTQNWAKKLSTPNLMQEISPQSVINKAKELLFPDI</sequence>
<dbReference type="Pfam" id="PF01075">
    <property type="entry name" value="Glyco_transf_9"/>
    <property type="match status" value="1"/>
</dbReference>
<evidence type="ECO:0000313" key="3">
    <source>
        <dbReference type="EMBL" id="AIL32305.1"/>
    </source>
</evidence>
<gene>
    <name evidence="3" type="ORF">IX83_02320</name>
</gene>
<dbReference type="PANTHER" id="PTHR30160">
    <property type="entry name" value="TETRAACYLDISACCHARIDE 4'-KINASE-RELATED"/>
    <property type="match status" value="1"/>
</dbReference>
<dbReference type="SUPFAM" id="SSF53756">
    <property type="entry name" value="UDP-Glycosyltransferase/glycogen phosphorylase"/>
    <property type="match status" value="1"/>
</dbReference>
<dbReference type="GO" id="GO:0008713">
    <property type="term" value="F:ADP-heptose-lipopolysaccharide heptosyltransferase activity"/>
    <property type="evidence" value="ECO:0007669"/>
    <property type="project" value="TreeGrafter"/>
</dbReference>
<dbReference type="AlphaFoldDB" id="A0A077DBU6"/>
<dbReference type="GO" id="GO:0005829">
    <property type="term" value="C:cytosol"/>
    <property type="evidence" value="ECO:0007669"/>
    <property type="project" value="TreeGrafter"/>
</dbReference>
<dbReference type="Gene3D" id="3.40.50.2000">
    <property type="entry name" value="Glycogen Phosphorylase B"/>
    <property type="match status" value="2"/>
</dbReference>
<dbReference type="InterPro" id="IPR002201">
    <property type="entry name" value="Glyco_trans_9"/>
</dbReference>
<keyword evidence="1" id="KW-0328">Glycosyltransferase</keyword>
<dbReference type="eggNOG" id="COG0859">
    <property type="taxonomic scope" value="Bacteria"/>
</dbReference>
<proteinExistence type="predicted"/>
<dbReference type="CDD" id="cd03789">
    <property type="entry name" value="GT9_LPS_heptosyltransferase"/>
    <property type="match status" value="1"/>
</dbReference>